<keyword evidence="2" id="KW-1185">Reference proteome</keyword>
<evidence type="ECO:0000313" key="2">
    <source>
        <dbReference type="Proteomes" id="UP000499080"/>
    </source>
</evidence>
<feature type="non-terminal residue" evidence="1">
    <location>
        <position position="1"/>
    </location>
</feature>
<dbReference type="EMBL" id="BGPR01035551">
    <property type="protein sequence ID" value="GBO10440.1"/>
    <property type="molecule type" value="Genomic_DNA"/>
</dbReference>
<organism evidence="1 2">
    <name type="scientific">Araneus ventricosus</name>
    <name type="common">Orbweaver spider</name>
    <name type="synonym">Epeira ventricosa</name>
    <dbReference type="NCBI Taxonomy" id="182803"/>
    <lineage>
        <taxon>Eukaryota</taxon>
        <taxon>Metazoa</taxon>
        <taxon>Ecdysozoa</taxon>
        <taxon>Arthropoda</taxon>
        <taxon>Chelicerata</taxon>
        <taxon>Arachnida</taxon>
        <taxon>Araneae</taxon>
        <taxon>Araneomorphae</taxon>
        <taxon>Entelegynae</taxon>
        <taxon>Araneoidea</taxon>
        <taxon>Araneidae</taxon>
        <taxon>Araneus</taxon>
    </lineage>
</organism>
<proteinExistence type="predicted"/>
<accession>A0A4Y2UFT0</accession>
<dbReference type="AlphaFoldDB" id="A0A4Y2UFT0"/>
<evidence type="ECO:0000313" key="1">
    <source>
        <dbReference type="EMBL" id="GBO10440.1"/>
    </source>
</evidence>
<protein>
    <submittedName>
        <fullName evidence="1">Uncharacterized protein</fullName>
    </submittedName>
</protein>
<sequence>NPSCTFPCRTEMGWWWQEDNCNSYLTYLLSDLRNSSPLKKPTALVTGLVVVKEHFWKPALGPPLYERVNSPKALFGNKVTLCV</sequence>
<gene>
    <name evidence="1" type="ORF">AVEN_22844_1</name>
</gene>
<comment type="caution">
    <text evidence="1">The sequence shown here is derived from an EMBL/GenBank/DDBJ whole genome shotgun (WGS) entry which is preliminary data.</text>
</comment>
<dbReference type="Proteomes" id="UP000499080">
    <property type="component" value="Unassembled WGS sequence"/>
</dbReference>
<name>A0A4Y2UFT0_ARAVE</name>
<reference evidence="1 2" key="1">
    <citation type="journal article" date="2019" name="Sci. Rep.">
        <title>Orb-weaving spider Araneus ventricosus genome elucidates the spidroin gene catalogue.</title>
        <authorList>
            <person name="Kono N."/>
            <person name="Nakamura H."/>
            <person name="Ohtoshi R."/>
            <person name="Moran D.A.P."/>
            <person name="Shinohara A."/>
            <person name="Yoshida Y."/>
            <person name="Fujiwara M."/>
            <person name="Mori M."/>
            <person name="Tomita M."/>
            <person name="Arakawa K."/>
        </authorList>
    </citation>
    <scope>NUCLEOTIDE SEQUENCE [LARGE SCALE GENOMIC DNA]</scope>
</reference>